<keyword evidence="5 8" id="KW-1133">Transmembrane helix</keyword>
<name>A0AAD3HS13_9CHLO</name>
<evidence type="ECO:0000256" key="6">
    <source>
        <dbReference type="ARBA" id="ARBA00023136"/>
    </source>
</evidence>
<dbReference type="GO" id="GO:0005886">
    <property type="term" value="C:plasma membrane"/>
    <property type="evidence" value="ECO:0007669"/>
    <property type="project" value="TreeGrafter"/>
</dbReference>
<dbReference type="InterPro" id="IPR024041">
    <property type="entry name" value="NH4_transpt_AmtB-like_dom"/>
</dbReference>
<dbReference type="SUPFAM" id="SSF111352">
    <property type="entry name" value="Ammonium transporter"/>
    <property type="match status" value="1"/>
</dbReference>
<feature type="domain" description="Ammonium transporter AmtB-like" evidence="9">
    <location>
        <begin position="1"/>
        <end position="149"/>
    </location>
</feature>
<dbReference type="EMBL" id="BMAR01000041">
    <property type="protein sequence ID" value="GFR50811.1"/>
    <property type="molecule type" value="Genomic_DNA"/>
</dbReference>
<evidence type="ECO:0000256" key="1">
    <source>
        <dbReference type="ARBA" id="ARBA00004141"/>
    </source>
</evidence>
<proteinExistence type="inferred from homology"/>
<dbReference type="PANTHER" id="PTHR11730">
    <property type="entry name" value="AMMONIUM TRANSPORTER"/>
    <property type="match status" value="1"/>
</dbReference>
<evidence type="ECO:0000256" key="4">
    <source>
        <dbReference type="ARBA" id="ARBA00022692"/>
    </source>
</evidence>
<accession>A0AAD3HS13</accession>
<evidence type="ECO:0000259" key="9">
    <source>
        <dbReference type="Pfam" id="PF00909"/>
    </source>
</evidence>
<dbReference type="PANTHER" id="PTHR11730:SF6">
    <property type="entry name" value="AMMONIUM TRANSPORTER"/>
    <property type="match status" value="1"/>
</dbReference>
<dbReference type="GO" id="GO:0097272">
    <property type="term" value="P:ammonium homeostasis"/>
    <property type="evidence" value="ECO:0007669"/>
    <property type="project" value="TreeGrafter"/>
</dbReference>
<feature type="non-terminal residue" evidence="10">
    <location>
        <position position="1"/>
    </location>
</feature>
<comment type="similarity">
    <text evidence="2">Belongs to the ammonia transporter channel (TC 1.A.11.2) family.</text>
</comment>
<keyword evidence="11" id="KW-1185">Reference proteome</keyword>
<keyword evidence="6 8" id="KW-0472">Membrane</keyword>
<evidence type="ECO:0000256" key="2">
    <source>
        <dbReference type="ARBA" id="ARBA00005887"/>
    </source>
</evidence>
<dbReference type="Pfam" id="PF00909">
    <property type="entry name" value="Ammonium_transp"/>
    <property type="match status" value="1"/>
</dbReference>
<feature type="transmembrane region" description="Helical" evidence="8">
    <location>
        <begin position="88"/>
        <end position="109"/>
    </location>
</feature>
<evidence type="ECO:0000256" key="7">
    <source>
        <dbReference type="ARBA" id="ARBA00023177"/>
    </source>
</evidence>
<comment type="caution">
    <text evidence="10">The sequence shown here is derived from an EMBL/GenBank/DDBJ whole genome shotgun (WGS) entry which is preliminary data.</text>
</comment>
<dbReference type="GO" id="GO:0008519">
    <property type="term" value="F:ammonium channel activity"/>
    <property type="evidence" value="ECO:0007669"/>
    <property type="project" value="InterPro"/>
</dbReference>
<keyword evidence="3" id="KW-0813">Transport</keyword>
<comment type="subcellular location">
    <subcellularLocation>
        <location evidence="1">Membrane</location>
        <topology evidence="1">Multi-pass membrane protein</topology>
    </subcellularLocation>
</comment>
<sequence length="150" mass="15442">AGSGVVHLVGGMAALVAAVFVGPRVGRFPSSSSSPSSRQPSSQLYRATAAPQLYLMGTLLLWFGWYGFNPGSRLEISTYSSATVVSRTAVTTTLSACAGALTCLLLGYVRHRLWDLLTTCIGALAGLVSVTAGCSVLEPWAAIICGCIGA</sequence>
<dbReference type="AlphaFoldDB" id="A0AAD3HS13"/>
<evidence type="ECO:0000256" key="8">
    <source>
        <dbReference type="SAM" id="Phobius"/>
    </source>
</evidence>
<dbReference type="InterPro" id="IPR029020">
    <property type="entry name" value="Ammonium/urea_transptr"/>
</dbReference>
<dbReference type="Gene3D" id="1.10.3430.10">
    <property type="entry name" value="Ammonium transporter AmtB like domains"/>
    <property type="match status" value="1"/>
</dbReference>
<evidence type="ECO:0000256" key="3">
    <source>
        <dbReference type="ARBA" id="ARBA00022448"/>
    </source>
</evidence>
<dbReference type="Proteomes" id="UP001054857">
    <property type="component" value="Unassembled WGS sequence"/>
</dbReference>
<feature type="transmembrane region" description="Helical" evidence="8">
    <location>
        <begin position="6"/>
        <end position="23"/>
    </location>
</feature>
<keyword evidence="7" id="KW-0924">Ammonia transport</keyword>
<keyword evidence="4 8" id="KW-0812">Transmembrane</keyword>
<gene>
    <name evidence="10" type="ORF">Agub_g13086</name>
</gene>
<evidence type="ECO:0000313" key="10">
    <source>
        <dbReference type="EMBL" id="GFR50811.1"/>
    </source>
</evidence>
<protein>
    <recommendedName>
        <fullName evidence="9">Ammonium transporter AmtB-like domain-containing protein</fullName>
    </recommendedName>
</protein>
<evidence type="ECO:0000313" key="11">
    <source>
        <dbReference type="Proteomes" id="UP001054857"/>
    </source>
</evidence>
<feature type="non-terminal residue" evidence="10">
    <location>
        <position position="150"/>
    </location>
</feature>
<organism evidence="10 11">
    <name type="scientific">Astrephomene gubernaculifera</name>
    <dbReference type="NCBI Taxonomy" id="47775"/>
    <lineage>
        <taxon>Eukaryota</taxon>
        <taxon>Viridiplantae</taxon>
        <taxon>Chlorophyta</taxon>
        <taxon>core chlorophytes</taxon>
        <taxon>Chlorophyceae</taxon>
        <taxon>CS clade</taxon>
        <taxon>Chlamydomonadales</taxon>
        <taxon>Astrephomenaceae</taxon>
        <taxon>Astrephomene</taxon>
    </lineage>
</organism>
<evidence type="ECO:0000256" key="5">
    <source>
        <dbReference type="ARBA" id="ARBA00022989"/>
    </source>
</evidence>
<reference evidence="10 11" key="1">
    <citation type="journal article" date="2021" name="Sci. Rep.">
        <title>Genome sequencing of the multicellular alga Astrephomene provides insights into convergent evolution of germ-soma differentiation.</title>
        <authorList>
            <person name="Yamashita S."/>
            <person name="Yamamoto K."/>
            <person name="Matsuzaki R."/>
            <person name="Suzuki S."/>
            <person name="Yamaguchi H."/>
            <person name="Hirooka S."/>
            <person name="Minakuchi Y."/>
            <person name="Miyagishima S."/>
            <person name="Kawachi M."/>
            <person name="Toyoda A."/>
            <person name="Nozaki H."/>
        </authorList>
    </citation>
    <scope>NUCLEOTIDE SEQUENCE [LARGE SCALE GENOMIC DNA]</scope>
    <source>
        <strain evidence="10 11">NIES-4017</strain>
    </source>
</reference>
<feature type="transmembrane region" description="Helical" evidence="8">
    <location>
        <begin position="44"/>
        <end position="68"/>
    </location>
</feature>